<dbReference type="EMBL" id="UZAL01027983">
    <property type="protein sequence ID" value="VDP37458.1"/>
    <property type="molecule type" value="Genomic_DNA"/>
</dbReference>
<keyword evidence="1" id="KW-0812">Transmembrane</keyword>
<keyword evidence="3" id="KW-1185">Reference proteome</keyword>
<accession>A0A3P8DU03</accession>
<protein>
    <submittedName>
        <fullName evidence="2">Uncharacterized protein</fullName>
    </submittedName>
</protein>
<gene>
    <name evidence="2" type="ORF">SMTD_LOCUS7082</name>
</gene>
<evidence type="ECO:0000256" key="1">
    <source>
        <dbReference type="SAM" id="Phobius"/>
    </source>
</evidence>
<feature type="transmembrane region" description="Helical" evidence="1">
    <location>
        <begin position="20"/>
        <end position="45"/>
    </location>
</feature>
<proteinExistence type="predicted"/>
<keyword evidence="1" id="KW-1133">Transmembrane helix</keyword>
<feature type="transmembrane region" description="Helical" evidence="1">
    <location>
        <begin position="65"/>
        <end position="82"/>
    </location>
</feature>
<keyword evidence="1" id="KW-0472">Membrane</keyword>
<dbReference type="AlphaFoldDB" id="A0A3P8DU03"/>
<evidence type="ECO:0000313" key="2">
    <source>
        <dbReference type="EMBL" id="VDP37458.1"/>
    </source>
</evidence>
<sequence length="83" mass="10159">MCHFQCFGNRYIFRFKATQLFLCFNFKAGKLLLFEIQLPLIFIHYLRTVQLDLSFQRDRQLVETFLQALIFAFVIFELLNFYF</sequence>
<name>A0A3P8DU03_9TREM</name>
<reference evidence="2 3" key="1">
    <citation type="submission" date="2018-11" db="EMBL/GenBank/DDBJ databases">
        <authorList>
            <consortium name="Pathogen Informatics"/>
        </authorList>
    </citation>
    <scope>NUCLEOTIDE SEQUENCE [LARGE SCALE GENOMIC DNA]</scope>
    <source>
        <strain>Denwood</strain>
        <strain evidence="3">Zambia</strain>
    </source>
</reference>
<evidence type="ECO:0000313" key="3">
    <source>
        <dbReference type="Proteomes" id="UP000269396"/>
    </source>
</evidence>
<dbReference type="Proteomes" id="UP000269396">
    <property type="component" value="Unassembled WGS sequence"/>
</dbReference>
<organism evidence="2 3">
    <name type="scientific">Schistosoma mattheei</name>
    <dbReference type="NCBI Taxonomy" id="31246"/>
    <lineage>
        <taxon>Eukaryota</taxon>
        <taxon>Metazoa</taxon>
        <taxon>Spiralia</taxon>
        <taxon>Lophotrochozoa</taxon>
        <taxon>Platyhelminthes</taxon>
        <taxon>Trematoda</taxon>
        <taxon>Digenea</taxon>
        <taxon>Strigeidida</taxon>
        <taxon>Schistosomatoidea</taxon>
        <taxon>Schistosomatidae</taxon>
        <taxon>Schistosoma</taxon>
    </lineage>
</organism>